<protein>
    <recommendedName>
        <fullName evidence="5">ABC transporter permease</fullName>
    </recommendedName>
</protein>
<gene>
    <name evidence="3" type="ORF">SAMN06295909_2514</name>
</gene>
<feature type="transmembrane region" description="Helical" evidence="2">
    <location>
        <begin position="241"/>
        <end position="267"/>
    </location>
</feature>
<dbReference type="Proteomes" id="UP000194464">
    <property type="component" value="Unassembled WGS sequence"/>
</dbReference>
<name>A0ABY1RDZ7_9MICO</name>
<accession>A0ABY1RDZ7</accession>
<feature type="transmembrane region" description="Helical" evidence="2">
    <location>
        <begin position="181"/>
        <end position="200"/>
    </location>
</feature>
<evidence type="ECO:0000256" key="2">
    <source>
        <dbReference type="SAM" id="Phobius"/>
    </source>
</evidence>
<reference evidence="3 4" key="1">
    <citation type="submission" date="2017-04" db="EMBL/GenBank/DDBJ databases">
        <authorList>
            <person name="Varghese N."/>
            <person name="Submissions S."/>
        </authorList>
    </citation>
    <scope>NUCLEOTIDE SEQUENCE [LARGE SCALE GENOMIC DNA]</scope>
    <source>
        <strain evidence="3 4">VKM Ac-1784</strain>
    </source>
</reference>
<comment type="caution">
    <text evidence="3">The sequence shown here is derived from an EMBL/GenBank/DDBJ whole genome shotgun (WGS) entry which is preliminary data.</text>
</comment>
<feature type="transmembrane region" description="Helical" evidence="2">
    <location>
        <begin position="46"/>
        <end position="67"/>
    </location>
</feature>
<feature type="compositionally biased region" description="Polar residues" evidence="1">
    <location>
        <begin position="1"/>
        <end position="10"/>
    </location>
</feature>
<feature type="transmembrane region" description="Helical" evidence="2">
    <location>
        <begin position="274"/>
        <end position="293"/>
    </location>
</feature>
<keyword evidence="2" id="KW-0472">Membrane</keyword>
<sequence length="395" mass="41068">MSTKTPSTRPDGNGRDPLQMPENHLDMVVTPDSVEPSREASLRTRVIAVVSMPLFFLLAFTLCYVSATHSPVPHDLAVTISGPAELTAKLADTIADKAENAFTVTETTNADKARDAVLEREAVGAVIIDGTAVTTIVASGGGAIAAPAVRQLGAKIATQLGGTATVEDVAPLPADDPSGTVLFYFLIVCTVGGFLSVTVISQAIPKVRARAMLATSAGAALIVPALGFSMISVWVDFEATFGSVAAVIGIGMIYTLTVGLIATLLTLVLGQGAVLAEILILVALNFPSAGASVPESMLPPFWQVIHNGWLGSGAFESMRSIMFFDGNQTGRWLAQLLIWTATAIVLVTLSAIMHRRRAAASARRETDVEPLGASRSPQPQPGTAEHAAVSAASVT</sequence>
<evidence type="ECO:0000313" key="3">
    <source>
        <dbReference type="EMBL" id="SMQ71262.1"/>
    </source>
</evidence>
<keyword evidence="4" id="KW-1185">Reference proteome</keyword>
<evidence type="ECO:0000313" key="4">
    <source>
        <dbReference type="Proteomes" id="UP000194464"/>
    </source>
</evidence>
<dbReference type="EMBL" id="FXWJ01000003">
    <property type="protein sequence ID" value="SMQ71262.1"/>
    <property type="molecule type" value="Genomic_DNA"/>
</dbReference>
<evidence type="ECO:0008006" key="5">
    <source>
        <dbReference type="Google" id="ProtNLM"/>
    </source>
</evidence>
<keyword evidence="2" id="KW-0812">Transmembrane</keyword>
<feature type="region of interest" description="Disordered" evidence="1">
    <location>
        <begin position="1"/>
        <end position="21"/>
    </location>
</feature>
<proteinExistence type="predicted"/>
<feature type="region of interest" description="Disordered" evidence="1">
    <location>
        <begin position="363"/>
        <end position="395"/>
    </location>
</feature>
<feature type="transmembrane region" description="Helical" evidence="2">
    <location>
        <begin position="212"/>
        <end position="235"/>
    </location>
</feature>
<dbReference type="RefSeq" id="WP_133059987.1">
    <property type="nucleotide sequence ID" value="NZ_FXWJ01000003.1"/>
</dbReference>
<feature type="transmembrane region" description="Helical" evidence="2">
    <location>
        <begin position="332"/>
        <end position="354"/>
    </location>
</feature>
<keyword evidence="2" id="KW-1133">Transmembrane helix</keyword>
<evidence type="ECO:0000256" key="1">
    <source>
        <dbReference type="SAM" id="MobiDB-lite"/>
    </source>
</evidence>
<organism evidence="3 4">
    <name type="scientific">Plantibacter elymi</name>
    <name type="common">nom. nud.</name>
    <dbReference type="NCBI Taxonomy" id="199708"/>
    <lineage>
        <taxon>Bacteria</taxon>
        <taxon>Bacillati</taxon>
        <taxon>Actinomycetota</taxon>
        <taxon>Actinomycetes</taxon>
        <taxon>Micrococcales</taxon>
        <taxon>Microbacteriaceae</taxon>
        <taxon>Plantibacter</taxon>
    </lineage>
</organism>